<dbReference type="Proteomes" id="UP000031866">
    <property type="component" value="Chromosome"/>
</dbReference>
<proteinExistence type="predicted"/>
<keyword evidence="1" id="KW-0812">Transmembrane</keyword>
<evidence type="ECO:0000313" key="3">
    <source>
        <dbReference type="Proteomes" id="UP000031866"/>
    </source>
</evidence>
<feature type="transmembrane region" description="Helical" evidence="1">
    <location>
        <begin position="29"/>
        <end position="50"/>
    </location>
</feature>
<feature type="transmembrane region" description="Helical" evidence="1">
    <location>
        <begin position="135"/>
        <end position="151"/>
    </location>
</feature>
<dbReference type="Pfam" id="PF06691">
    <property type="entry name" value="DUF1189"/>
    <property type="match status" value="1"/>
</dbReference>
<evidence type="ECO:0000313" key="2">
    <source>
        <dbReference type="EMBL" id="AJG96711.1"/>
    </source>
</evidence>
<evidence type="ECO:0008006" key="4">
    <source>
        <dbReference type="Google" id="ProtNLM"/>
    </source>
</evidence>
<sequence>MTNKTNFFIKLITSIYDIKVFSKYAKEGILRSISYAIFLSFLLGGLKSAFVQYKNYNLDTISLVDQTVAYFSIILFNLLLNSLIVSIVAALFTVFLRMVVKYIALYSLTLYAATLPLIMQIILEIANPNISFDTMFIVGTLTYVILILKYIKDEIIRNYT</sequence>
<dbReference type="AlphaFoldDB" id="A0A0B5QEM3"/>
<protein>
    <recommendedName>
        <fullName evidence="4">DUF1189 domain-containing protein</fullName>
    </recommendedName>
</protein>
<accession>A0A0B5QEM3</accession>
<gene>
    <name evidence="2" type="ORF">LF65_00015</name>
</gene>
<reference evidence="3" key="1">
    <citation type="submission" date="2014-12" db="EMBL/GenBank/DDBJ databases">
        <title>Genome sequence of Clostridium beijerinckii strain 59B.</title>
        <authorList>
            <person name="Little G.T."/>
            <person name="Minton N.P."/>
        </authorList>
    </citation>
    <scope>NUCLEOTIDE SEQUENCE [LARGE SCALE GENOMIC DNA]</scope>
    <source>
        <strain evidence="3">59B</strain>
    </source>
</reference>
<evidence type="ECO:0000256" key="1">
    <source>
        <dbReference type="SAM" id="Phobius"/>
    </source>
</evidence>
<name>A0A0B5QEM3_CLOBE</name>
<dbReference type="OrthoDB" id="1935735at2"/>
<keyword evidence="1" id="KW-0472">Membrane</keyword>
<dbReference type="RefSeq" id="WP_041893262.1">
    <property type="nucleotide sequence ID" value="NZ_CP010086.2"/>
</dbReference>
<dbReference type="KEGG" id="cbei:LF65_00015"/>
<feature type="transmembrane region" description="Helical" evidence="1">
    <location>
        <begin position="103"/>
        <end position="123"/>
    </location>
</feature>
<dbReference type="STRING" id="1520.LF65_00015"/>
<dbReference type="InterPro" id="IPR009574">
    <property type="entry name" value="DUF1189"/>
</dbReference>
<dbReference type="EMBL" id="CP010086">
    <property type="protein sequence ID" value="AJG96711.1"/>
    <property type="molecule type" value="Genomic_DNA"/>
</dbReference>
<organism evidence="2 3">
    <name type="scientific">Clostridium beijerinckii</name>
    <name type="common">Clostridium MP</name>
    <dbReference type="NCBI Taxonomy" id="1520"/>
    <lineage>
        <taxon>Bacteria</taxon>
        <taxon>Bacillati</taxon>
        <taxon>Bacillota</taxon>
        <taxon>Clostridia</taxon>
        <taxon>Eubacteriales</taxon>
        <taxon>Clostridiaceae</taxon>
        <taxon>Clostridium</taxon>
    </lineage>
</organism>
<feature type="transmembrane region" description="Helical" evidence="1">
    <location>
        <begin position="70"/>
        <end position="96"/>
    </location>
</feature>
<keyword evidence="1" id="KW-1133">Transmembrane helix</keyword>